<accession>A0A0D0ITS1</accession>
<evidence type="ECO:0000313" key="2">
    <source>
        <dbReference type="Proteomes" id="UP000032120"/>
    </source>
</evidence>
<dbReference type="AlphaFoldDB" id="A0A0D0ITS1"/>
<dbReference type="RefSeq" id="WP_042543418.1">
    <property type="nucleotide sequence ID" value="NZ_JXSQ01000005.1"/>
</dbReference>
<dbReference type="NCBIfam" id="TIGR02453">
    <property type="entry name" value="TIGR02453 family protein"/>
    <property type="match status" value="1"/>
</dbReference>
<gene>
    <name evidence="1" type="ORF">SD72_05330</name>
</gene>
<dbReference type="InterPro" id="IPR012808">
    <property type="entry name" value="CHP02453"/>
</dbReference>
<dbReference type="PANTHER" id="PTHR36452">
    <property type="entry name" value="CHROMOSOME 12, WHOLE GENOME SHOTGUN SEQUENCE"/>
    <property type="match status" value="1"/>
</dbReference>
<comment type="caution">
    <text evidence="1">The sequence shown here is derived from an EMBL/GenBank/DDBJ whole genome shotgun (WGS) entry which is preliminary data.</text>
</comment>
<dbReference type="OrthoDB" id="9794241at2"/>
<dbReference type="Pfam" id="PF09365">
    <property type="entry name" value="DUF2461"/>
    <property type="match status" value="1"/>
</dbReference>
<dbReference type="PANTHER" id="PTHR36452:SF1">
    <property type="entry name" value="DUF2461 DOMAIN-CONTAINING PROTEIN"/>
    <property type="match status" value="1"/>
</dbReference>
<evidence type="ECO:0008006" key="3">
    <source>
        <dbReference type="Google" id="ProtNLM"/>
    </source>
</evidence>
<dbReference type="InterPro" id="IPR015996">
    <property type="entry name" value="UCP028451"/>
</dbReference>
<evidence type="ECO:0000313" key="1">
    <source>
        <dbReference type="EMBL" id="KIP52938.1"/>
    </source>
</evidence>
<keyword evidence="2" id="KW-1185">Reference proteome</keyword>
<name>A0A0D0ITS1_9MICO</name>
<reference evidence="1 2" key="1">
    <citation type="submission" date="2015-01" db="EMBL/GenBank/DDBJ databases">
        <title>Draft genome sequence of Leucobacter komagatae strain VKM ST2845.</title>
        <authorList>
            <person name="Karlyshev A.V."/>
            <person name="Kudryashova E.B."/>
        </authorList>
    </citation>
    <scope>NUCLEOTIDE SEQUENCE [LARGE SCALE GENOMIC DNA]</scope>
    <source>
        <strain evidence="1 2">VKM ST2845</strain>
    </source>
</reference>
<dbReference type="PIRSF" id="PIRSF028451">
    <property type="entry name" value="UCP028451"/>
    <property type="match status" value="1"/>
</dbReference>
<organism evidence="1 2">
    <name type="scientific">Leucobacter komagatae</name>
    <dbReference type="NCBI Taxonomy" id="55969"/>
    <lineage>
        <taxon>Bacteria</taxon>
        <taxon>Bacillati</taxon>
        <taxon>Actinomycetota</taxon>
        <taxon>Actinomycetes</taxon>
        <taxon>Micrococcales</taxon>
        <taxon>Microbacteriaceae</taxon>
        <taxon>Leucobacter</taxon>
    </lineage>
</organism>
<dbReference type="EMBL" id="JXSQ01000005">
    <property type="protein sequence ID" value="KIP52938.1"/>
    <property type="molecule type" value="Genomic_DNA"/>
</dbReference>
<proteinExistence type="predicted"/>
<sequence>MSGFLGFPPGLFEFFTDLENDNTKTFWQASRQRWECDVRSPMRSLLADLSDEFGPLRMFRPNRDVRFSADKSPYKLWAGATSESQAVGGNGCYLEVSATRVVTGCGAMLMAHDQLRRYRAAIDDHTSGTEFEALIDTLAARSLPVSHGAEEPLKTAPRGYSAEHPRIRYLRWKGAAIIQEWPRGDWMHTTRARDAIRDVWRGAKPLMAWLVRHIADPAS</sequence>
<protein>
    <recommendedName>
        <fullName evidence="3">TIGR02453 family protein</fullName>
    </recommendedName>
</protein>
<dbReference type="Proteomes" id="UP000032120">
    <property type="component" value="Unassembled WGS sequence"/>
</dbReference>